<comment type="subcellular location">
    <subcellularLocation>
        <location evidence="1">Membrane</location>
        <topology evidence="1">Multi-pass membrane protein</topology>
    </subcellularLocation>
</comment>
<evidence type="ECO:0000256" key="5">
    <source>
        <dbReference type="ARBA" id="ARBA00023136"/>
    </source>
</evidence>
<keyword evidence="3" id="KW-0812">Transmembrane</keyword>
<evidence type="ECO:0000256" key="3">
    <source>
        <dbReference type="ARBA" id="ARBA00022692"/>
    </source>
</evidence>
<sequence length="35" mass="4107">MSAPYSTLAAWLLFPYLLWSCFATYLAWTIYKLNS</sequence>
<proteinExistence type="inferred from homology"/>
<dbReference type="Pfam" id="PF03073">
    <property type="entry name" value="TspO_MBR"/>
    <property type="match status" value="1"/>
</dbReference>
<evidence type="ECO:0000256" key="2">
    <source>
        <dbReference type="ARBA" id="ARBA00007524"/>
    </source>
</evidence>
<keyword evidence="4" id="KW-1133">Transmembrane helix</keyword>
<comment type="caution">
    <text evidence="6">The sequence shown here is derived from an EMBL/GenBank/DDBJ whole genome shotgun (WGS) entry which is preliminary data.</text>
</comment>
<keyword evidence="7" id="KW-1185">Reference proteome</keyword>
<name>A0ABU3RDG0_9BACL</name>
<dbReference type="InterPro" id="IPR038330">
    <property type="entry name" value="TspO/MBR-related_sf"/>
</dbReference>
<evidence type="ECO:0000256" key="4">
    <source>
        <dbReference type="ARBA" id="ARBA00022989"/>
    </source>
</evidence>
<reference evidence="6 7" key="1">
    <citation type="submission" date="2023-10" db="EMBL/GenBank/DDBJ databases">
        <title>Paenibacillus strain PFR10 Genome sequencing and assembly.</title>
        <authorList>
            <person name="Kim I."/>
        </authorList>
    </citation>
    <scope>NUCLEOTIDE SEQUENCE [LARGE SCALE GENOMIC DNA]</scope>
    <source>
        <strain evidence="6 7">PFR10</strain>
    </source>
</reference>
<dbReference type="EMBL" id="JAWCUD010000003">
    <property type="protein sequence ID" value="MDU0202111.1"/>
    <property type="molecule type" value="Genomic_DNA"/>
</dbReference>
<comment type="similarity">
    <text evidence="2">Belongs to the TspO/BZRP family.</text>
</comment>
<dbReference type="Gene3D" id="1.20.1260.100">
    <property type="entry name" value="TspO/MBR protein"/>
    <property type="match status" value="1"/>
</dbReference>
<dbReference type="InterPro" id="IPR004307">
    <property type="entry name" value="TspO_MBR"/>
</dbReference>
<keyword evidence="5" id="KW-0472">Membrane</keyword>
<evidence type="ECO:0000313" key="6">
    <source>
        <dbReference type="EMBL" id="MDU0202111.1"/>
    </source>
</evidence>
<protein>
    <submittedName>
        <fullName evidence="6">Tryptophan-rich sensory protein</fullName>
    </submittedName>
</protein>
<dbReference type="RefSeq" id="WP_315952101.1">
    <property type="nucleotide sequence ID" value="NZ_JAWCUD010000003.1"/>
</dbReference>
<evidence type="ECO:0000313" key="7">
    <source>
        <dbReference type="Proteomes" id="UP001260980"/>
    </source>
</evidence>
<accession>A0ABU3RDG0</accession>
<evidence type="ECO:0000256" key="1">
    <source>
        <dbReference type="ARBA" id="ARBA00004141"/>
    </source>
</evidence>
<dbReference type="Proteomes" id="UP001260980">
    <property type="component" value="Unassembled WGS sequence"/>
</dbReference>
<organism evidence="6 7">
    <name type="scientific">Paenibacillus violae</name>
    <dbReference type="NCBI Taxonomy" id="3077234"/>
    <lineage>
        <taxon>Bacteria</taxon>
        <taxon>Bacillati</taxon>
        <taxon>Bacillota</taxon>
        <taxon>Bacilli</taxon>
        <taxon>Bacillales</taxon>
        <taxon>Paenibacillaceae</taxon>
        <taxon>Paenibacillus</taxon>
    </lineage>
</organism>
<gene>
    <name evidence="6" type="ORF">RQP52_13470</name>
</gene>